<reference evidence="13 14" key="1">
    <citation type="submission" date="2018-08" db="EMBL/GenBank/DDBJ databases">
        <title>A genome reference for cultivated species of the human gut microbiota.</title>
        <authorList>
            <person name="Zou Y."/>
            <person name="Xue W."/>
            <person name="Luo G."/>
        </authorList>
    </citation>
    <scope>NUCLEOTIDE SEQUENCE [LARGE SCALE GENOMIC DNA]</scope>
    <source>
        <strain evidence="13 14">AF22-21</strain>
    </source>
</reference>
<dbReference type="SUPFAM" id="SSF55021">
    <property type="entry name" value="ACT-like"/>
    <property type="match status" value="1"/>
</dbReference>
<evidence type="ECO:0000256" key="7">
    <source>
        <dbReference type="ARBA" id="ARBA00023239"/>
    </source>
</evidence>
<dbReference type="InterPro" id="IPR045865">
    <property type="entry name" value="ACT-like_dom_sf"/>
</dbReference>
<keyword evidence="5" id="KW-0057">Aromatic amino acid biosynthesis</keyword>
<dbReference type="PROSITE" id="PS51671">
    <property type="entry name" value="ACT"/>
    <property type="match status" value="1"/>
</dbReference>
<dbReference type="InterPro" id="IPR008242">
    <property type="entry name" value="Chor_mutase/pphenate_deHydtase"/>
</dbReference>
<comment type="caution">
    <text evidence="13">The sequence shown here is derived from an EMBL/GenBank/DDBJ whole genome shotgun (WGS) entry which is preliminary data.</text>
</comment>
<dbReference type="UniPathway" id="UPA00121">
    <property type="reaction ID" value="UER00345"/>
</dbReference>
<keyword evidence="4" id="KW-0028">Amino-acid biosynthesis</keyword>
<comment type="pathway">
    <text evidence="1">Amino-acid biosynthesis; L-phenylalanine biosynthesis; phenylpyruvate from prephenate: step 1/1.</text>
</comment>
<evidence type="ECO:0000256" key="10">
    <source>
        <dbReference type="SAM" id="Coils"/>
    </source>
</evidence>
<evidence type="ECO:0000256" key="1">
    <source>
        <dbReference type="ARBA" id="ARBA00004741"/>
    </source>
</evidence>
<dbReference type="Pfam" id="PF00800">
    <property type="entry name" value="PDT"/>
    <property type="match status" value="1"/>
</dbReference>
<keyword evidence="10" id="KW-0175">Coiled coil</keyword>
<dbReference type="PANTHER" id="PTHR21022:SF19">
    <property type="entry name" value="PREPHENATE DEHYDRATASE-RELATED"/>
    <property type="match status" value="1"/>
</dbReference>
<dbReference type="GO" id="GO:0004664">
    <property type="term" value="F:prephenate dehydratase activity"/>
    <property type="evidence" value="ECO:0007669"/>
    <property type="project" value="UniProtKB-EC"/>
</dbReference>
<evidence type="ECO:0000256" key="5">
    <source>
        <dbReference type="ARBA" id="ARBA00023141"/>
    </source>
</evidence>
<gene>
    <name evidence="13" type="ORF">DWX94_03420</name>
</gene>
<dbReference type="GO" id="GO:0009094">
    <property type="term" value="P:L-phenylalanine biosynthetic process"/>
    <property type="evidence" value="ECO:0007669"/>
    <property type="project" value="UniProtKB-UniPathway"/>
</dbReference>
<evidence type="ECO:0000256" key="6">
    <source>
        <dbReference type="ARBA" id="ARBA00023222"/>
    </source>
</evidence>
<dbReference type="InterPro" id="IPR018528">
    <property type="entry name" value="Preph_deHydtase_CS"/>
</dbReference>
<evidence type="ECO:0000256" key="3">
    <source>
        <dbReference type="ARBA" id="ARBA00021872"/>
    </source>
</evidence>
<keyword evidence="6" id="KW-0584">Phenylalanine biosynthesis</keyword>
<dbReference type="CDD" id="cd13631">
    <property type="entry name" value="PBP2_Ct-PDT_like"/>
    <property type="match status" value="1"/>
</dbReference>
<keyword evidence="7" id="KW-0456">Lyase</keyword>
<protein>
    <recommendedName>
        <fullName evidence="3">Prephenate dehydratase</fullName>
        <ecNumber evidence="2">4.2.1.51</ecNumber>
    </recommendedName>
</protein>
<dbReference type="InterPro" id="IPR001086">
    <property type="entry name" value="Preph_deHydtase"/>
</dbReference>
<feature type="domain" description="ACT" evidence="12">
    <location>
        <begin position="249"/>
        <end position="325"/>
    </location>
</feature>
<dbReference type="PROSITE" id="PS00857">
    <property type="entry name" value="PREPHENATE_DEHYDR_1"/>
    <property type="match status" value="1"/>
</dbReference>
<sequence length="325" mass="35778">MGTLEEINDLEDQIQKLIDRKNQLIKEIGDEDRQMLADHSSSDIVREFHLVDKLKVDGDTVVVYQGVPGAYSHQAMHDYFGKDIKNINVAKFEGVVKAVKDGDADYGVLPIENSSAGFVNGIYDMVGSSGLTIVGGDEVKVAHMLMGLPDAEISDIKTVYSHPQGLMQCSEFLEACGYTQCPVANTAVGAVKVRDDGDRSQAAIASALAADIYGLKILRDDIVNNENNTTRFIILSKRKEYVKTSKNISICFSLPHESGTLYSILGHIKHDGLNMTSIESRPLRGRKWEYSFFITLEGSLMDAAAIDALERIAKDSMDFKIIGTY</sequence>
<dbReference type="Proteomes" id="UP000283295">
    <property type="component" value="Unassembled WGS sequence"/>
</dbReference>
<comment type="catalytic activity">
    <reaction evidence="8">
        <text>prephenate + H(+) = 3-phenylpyruvate + CO2 + H2O</text>
        <dbReference type="Rhea" id="RHEA:21648"/>
        <dbReference type="ChEBI" id="CHEBI:15377"/>
        <dbReference type="ChEBI" id="CHEBI:15378"/>
        <dbReference type="ChEBI" id="CHEBI:16526"/>
        <dbReference type="ChEBI" id="CHEBI:18005"/>
        <dbReference type="ChEBI" id="CHEBI:29934"/>
        <dbReference type="EC" id="4.2.1.51"/>
    </reaction>
</comment>
<dbReference type="InterPro" id="IPR002912">
    <property type="entry name" value="ACT_dom"/>
</dbReference>
<organism evidence="13 14">
    <name type="scientific">Coprococcus eutactus</name>
    <dbReference type="NCBI Taxonomy" id="33043"/>
    <lineage>
        <taxon>Bacteria</taxon>
        <taxon>Bacillati</taxon>
        <taxon>Bacillota</taxon>
        <taxon>Clostridia</taxon>
        <taxon>Lachnospirales</taxon>
        <taxon>Lachnospiraceae</taxon>
        <taxon>Coprococcus</taxon>
    </lineage>
</organism>
<evidence type="ECO:0000313" key="14">
    <source>
        <dbReference type="Proteomes" id="UP000283295"/>
    </source>
</evidence>
<evidence type="ECO:0000256" key="8">
    <source>
        <dbReference type="ARBA" id="ARBA00047848"/>
    </source>
</evidence>
<dbReference type="OrthoDB" id="9802281at2"/>
<feature type="coiled-coil region" evidence="10">
    <location>
        <begin position="7"/>
        <end position="34"/>
    </location>
</feature>
<feature type="domain" description="Prephenate dehydratase" evidence="11">
    <location>
        <begin position="61"/>
        <end position="237"/>
    </location>
</feature>
<evidence type="ECO:0000256" key="4">
    <source>
        <dbReference type="ARBA" id="ARBA00022605"/>
    </source>
</evidence>
<dbReference type="EMBL" id="QRVK01000005">
    <property type="protein sequence ID" value="RGS43632.1"/>
    <property type="molecule type" value="Genomic_DNA"/>
</dbReference>
<dbReference type="PIRSF" id="PIRSF001500">
    <property type="entry name" value="Chor_mut_pdt_Ppr"/>
    <property type="match status" value="1"/>
</dbReference>
<evidence type="ECO:0000313" key="13">
    <source>
        <dbReference type="EMBL" id="RGS43632.1"/>
    </source>
</evidence>
<dbReference type="Gene3D" id="3.40.190.10">
    <property type="entry name" value="Periplasmic binding protein-like II"/>
    <property type="match status" value="2"/>
</dbReference>
<dbReference type="CDD" id="cd04905">
    <property type="entry name" value="ACT_CM-PDT"/>
    <property type="match status" value="1"/>
</dbReference>
<dbReference type="EC" id="4.2.1.51" evidence="2"/>
<evidence type="ECO:0000256" key="2">
    <source>
        <dbReference type="ARBA" id="ARBA00013147"/>
    </source>
</evidence>
<feature type="site" description="Essential for prephenate dehydratase activity" evidence="9">
    <location>
        <position position="230"/>
    </location>
</feature>
<dbReference type="AlphaFoldDB" id="A0A412IU44"/>
<evidence type="ECO:0000259" key="12">
    <source>
        <dbReference type="PROSITE" id="PS51671"/>
    </source>
</evidence>
<evidence type="ECO:0000256" key="9">
    <source>
        <dbReference type="PIRSR" id="PIRSR001500-2"/>
    </source>
</evidence>
<dbReference type="SUPFAM" id="SSF53850">
    <property type="entry name" value="Periplasmic binding protein-like II"/>
    <property type="match status" value="1"/>
</dbReference>
<dbReference type="Gene3D" id="3.30.70.260">
    <property type="match status" value="1"/>
</dbReference>
<proteinExistence type="predicted"/>
<name>A0A412IU44_9FIRM</name>
<evidence type="ECO:0000259" key="11">
    <source>
        <dbReference type="PROSITE" id="PS51171"/>
    </source>
</evidence>
<accession>A0A412IU44</accession>
<dbReference type="RefSeq" id="WP_119202155.1">
    <property type="nucleotide sequence ID" value="NZ_CABIWG010000006.1"/>
</dbReference>
<dbReference type="PROSITE" id="PS51171">
    <property type="entry name" value="PREPHENATE_DEHYDR_3"/>
    <property type="match status" value="1"/>
</dbReference>
<dbReference type="GO" id="GO:0005737">
    <property type="term" value="C:cytoplasm"/>
    <property type="evidence" value="ECO:0007669"/>
    <property type="project" value="TreeGrafter"/>
</dbReference>
<dbReference type="PANTHER" id="PTHR21022">
    <property type="entry name" value="PREPHENATE DEHYDRATASE P PROTEIN"/>
    <property type="match status" value="1"/>
</dbReference>